<dbReference type="PANTHER" id="PTHR46401:SF2">
    <property type="entry name" value="GLYCOSYLTRANSFERASE WBBK-RELATED"/>
    <property type="match status" value="1"/>
</dbReference>
<dbReference type="InterPro" id="IPR001296">
    <property type="entry name" value="Glyco_trans_1"/>
</dbReference>
<gene>
    <name evidence="1" type="ORF">CAK95_26640</name>
</gene>
<dbReference type="CDD" id="cd03809">
    <property type="entry name" value="GT4_MtfB-like"/>
    <property type="match status" value="1"/>
</dbReference>
<dbReference type="RefSeq" id="WP_086090711.1">
    <property type="nucleotide sequence ID" value="NZ_CP021112.1"/>
</dbReference>
<dbReference type="SUPFAM" id="SSF53756">
    <property type="entry name" value="UDP-Glycosyltransferase/glycogen phosphorylase"/>
    <property type="match status" value="1"/>
</dbReference>
<evidence type="ECO:0000313" key="2">
    <source>
        <dbReference type="Proteomes" id="UP000194137"/>
    </source>
</evidence>
<dbReference type="STRING" id="1235591.CAK95_26640"/>
<organism evidence="1 2">
    <name type="scientific">Pseudorhodoplanes sinuspersici</name>
    <dbReference type="NCBI Taxonomy" id="1235591"/>
    <lineage>
        <taxon>Bacteria</taxon>
        <taxon>Pseudomonadati</taxon>
        <taxon>Pseudomonadota</taxon>
        <taxon>Alphaproteobacteria</taxon>
        <taxon>Hyphomicrobiales</taxon>
        <taxon>Pseudorhodoplanes</taxon>
    </lineage>
</organism>
<evidence type="ECO:0000313" key="1">
    <source>
        <dbReference type="EMBL" id="ARQ02280.1"/>
    </source>
</evidence>
<dbReference type="EMBL" id="CP021112">
    <property type="protein sequence ID" value="ARQ02280.1"/>
    <property type="molecule type" value="Genomic_DNA"/>
</dbReference>
<dbReference type="KEGG" id="psin:CAK95_26640"/>
<dbReference type="Gene3D" id="3.40.50.2000">
    <property type="entry name" value="Glycogen Phosphorylase B"/>
    <property type="match status" value="1"/>
</dbReference>
<protein>
    <submittedName>
        <fullName evidence="1">Uncharacterized protein</fullName>
    </submittedName>
</protein>
<dbReference type="AlphaFoldDB" id="A0A1W6ZY82"/>
<dbReference type="GO" id="GO:0016757">
    <property type="term" value="F:glycosyltransferase activity"/>
    <property type="evidence" value="ECO:0007669"/>
    <property type="project" value="InterPro"/>
</dbReference>
<name>A0A1W6ZY82_9HYPH</name>
<dbReference type="PANTHER" id="PTHR46401">
    <property type="entry name" value="GLYCOSYLTRANSFERASE WBBK-RELATED"/>
    <property type="match status" value="1"/>
</dbReference>
<dbReference type="Proteomes" id="UP000194137">
    <property type="component" value="Chromosome"/>
</dbReference>
<proteinExistence type="predicted"/>
<sequence>MALLVDISRLVENLHLATPTGIDRVEMAYAQHFLERANKDDVRFVVTWPHFSGVLRAKDIKPFIDETAARWTAGKVIRSDQSFQTLRAILNEPIDGSRQRPQRIGAPDDKRTLADWRRIVSLWLRCAAHRLDARSITEFRNKGGCYIHVSQFRLNRPARFAWLSDASMRSIFMLHDLIPITHPEYCRPGEAERHRARIDTMMRHATRVVTVSDATRRALDAHLSNAGRTVPPCDVVPLGLTRVFTDHRAIAPVQNSVPYFVIVGTIEPRKNLLHLLTVWHRWTQEGKNPRARLIVVGRRGWENENILELLDRSKGLAPSVIEVASLGDAGMAALLKGAAALLAPSFVEGYGLPIAESLALGTPVIASDTDAHREAGGVFADYLNPLDGRGFMQALDDYLQPGSVRRQERLKMMRDYKPESWDSHLSKIERIVDQVQAS</sequence>
<keyword evidence="2" id="KW-1185">Reference proteome</keyword>
<dbReference type="Pfam" id="PF00534">
    <property type="entry name" value="Glycos_transf_1"/>
    <property type="match status" value="1"/>
</dbReference>
<accession>A0A1W6ZY82</accession>
<dbReference type="OrthoDB" id="9790710at2"/>
<reference evidence="1 2" key="1">
    <citation type="submission" date="2017-05" db="EMBL/GenBank/DDBJ databases">
        <title>Full genome sequence of Pseudorhodoplanes sinuspersici.</title>
        <authorList>
            <person name="Dastgheib S.M.M."/>
            <person name="Shavandi M."/>
            <person name="Tirandaz H."/>
        </authorList>
    </citation>
    <scope>NUCLEOTIDE SEQUENCE [LARGE SCALE GENOMIC DNA]</scope>
    <source>
        <strain evidence="1 2">RIPI110</strain>
    </source>
</reference>